<evidence type="ECO:0000313" key="2">
    <source>
        <dbReference type="Proteomes" id="UP001296104"/>
    </source>
</evidence>
<name>A0AAI9EB97_9PEZI</name>
<sequence length="200" mass="21910">MAVASEAITNILHQLMDEYGSRLSIDGGSDVLVSDPSLAKSLHEATEPVRTPFGPKITITARSTPEAPRDLPNTSVVAADALQMDHYTHAVFGIDAEDPKYILEGLKKMLYGMRPKGYAIVISLKHETKRGENGEGGTVSLEDKMKYQSKGKIDNLSDVLYYAGFERGRIRSLDKVAKLSDGREQGAEVILAMKWDQLTA</sequence>
<proteinExistence type="predicted"/>
<organism evidence="1 2">
    <name type="scientific">Lecanosticta acicola</name>
    <dbReference type="NCBI Taxonomy" id="111012"/>
    <lineage>
        <taxon>Eukaryota</taxon>
        <taxon>Fungi</taxon>
        <taxon>Dikarya</taxon>
        <taxon>Ascomycota</taxon>
        <taxon>Pezizomycotina</taxon>
        <taxon>Dothideomycetes</taxon>
        <taxon>Dothideomycetidae</taxon>
        <taxon>Mycosphaerellales</taxon>
        <taxon>Mycosphaerellaceae</taxon>
        <taxon>Lecanosticta</taxon>
    </lineage>
</organism>
<comment type="caution">
    <text evidence="1">The sequence shown here is derived from an EMBL/GenBank/DDBJ whole genome shotgun (WGS) entry which is preliminary data.</text>
</comment>
<protein>
    <submittedName>
        <fullName evidence="1">Uncharacterized protein</fullName>
    </submittedName>
</protein>
<dbReference type="AlphaFoldDB" id="A0AAI9EB97"/>
<keyword evidence="2" id="KW-1185">Reference proteome</keyword>
<reference evidence="1" key="1">
    <citation type="submission" date="2023-11" db="EMBL/GenBank/DDBJ databases">
        <authorList>
            <person name="Alioto T."/>
            <person name="Alioto T."/>
            <person name="Gomez Garrido J."/>
        </authorList>
    </citation>
    <scope>NUCLEOTIDE SEQUENCE</scope>
</reference>
<gene>
    <name evidence="1" type="ORF">LECACI_7A005240</name>
</gene>
<dbReference type="Proteomes" id="UP001296104">
    <property type="component" value="Unassembled WGS sequence"/>
</dbReference>
<accession>A0AAI9EB97</accession>
<evidence type="ECO:0000313" key="1">
    <source>
        <dbReference type="EMBL" id="CAK4029251.1"/>
    </source>
</evidence>
<dbReference type="EMBL" id="CAVMBE010000033">
    <property type="protein sequence ID" value="CAK4029251.1"/>
    <property type="molecule type" value="Genomic_DNA"/>
</dbReference>